<gene>
    <name evidence="1" type="ORF">HHL09_13865</name>
</gene>
<dbReference type="EMBL" id="CP051774">
    <property type="protein sequence ID" value="QJE96823.1"/>
    <property type="molecule type" value="Genomic_DNA"/>
</dbReference>
<keyword evidence="2" id="KW-1185">Reference proteome</keyword>
<organism evidence="1 2">
    <name type="scientific">Luteolibacter luteus</name>
    <dbReference type="NCBI Taxonomy" id="2728835"/>
    <lineage>
        <taxon>Bacteria</taxon>
        <taxon>Pseudomonadati</taxon>
        <taxon>Verrucomicrobiota</taxon>
        <taxon>Verrucomicrobiia</taxon>
        <taxon>Verrucomicrobiales</taxon>
        <taxon>Verrucomicrobiaceae</taxon>
        <taxon>Luteolibacter</taxon>
    </lineage>
</organism>
<dbReference type="AlphaFoldDB" id="A0A858RLE5"/>
<protein>
    <recommendedName>
        <fullName evidence="3">DUF3805 domain-containing protein</fullName>
    </recommendedName>
</protein>
<evidence type="ECO:0000313" key="1">
    <source>
        <dbReference type="EMBL" id="QJE96823.1"/>
    </source>
</evidence>
<name>A0A858RLE5_9BACT</name>
<evidence type="ECO:0008006" key="3">
    <source>
        <dbReference type="Google" id="ProtNLM"/>
    </source>
</evidence>
<accession>A0A858RLE5</accession>
<proteinExistence type="predicted"/>
<sequence length="143" mass="15801">MNTFSIGNVEIDIAGYLDTRIEDGTLVAFFPESDFANARFTVVTVMRDGGEVPRAAEKIMEDRAAKIGAKLHIEENFVWYYTVEIASEGTSGSKMHYWFVGMGGHAVVVSCFIDAAQSDSIDARRVLDSILVSVKSIRRKSID</sequence>
<dbReference type="RefSeq" id="WP_169455223.1">
    <property type="nucleotide sequence ID" value="NZ_CP051774.1"/>
</dbReference>
<reference evidence="1 2" key="1">
    <citation type="submission" date="2020-04" db="EMBL/GenBank/DDBJ databases">
        <title>Luteolibacter sp. G-1-1-1 isolated from soil.</title>
        <authorList>
            <person name="Dahal R.H."/>
        </authorList>
    </citation>
    <scope>NUCLEOTIDE SEQUENCE [LARGE SCALE GENOMIC DNA]</scope>
    <source>
        <strain evidence="1 2">G-1-1-1</strain>
    </source>
</reference>
<evidence type="ECO:0000313" key="2">
    <source>
        <dbReference type="Proteomes" id="UP000501812"/>
    </source>
</evidence>
<dbReference type="KEGG" id="luo:HHL09_13865"/>
<dbReference type="Proteomes" id="UP000501812">
    <property type="component" value="Chromosome"/>
</dbReference>